<evidence type="ECO:0000256" key="3">
    <source>
        <dbReference type="ARBA" id="ARBA00012513"/>
    </source>
</evidence>
<evidence type="ECO:0000256" key="13">
    <source>
        <dbReference type="ARBA" id="ARBA00022777"/>
    </source>
</evidence>
<evidence type="ECO:0000256" key="21">
    <source>
        <dbReference type="PROSITE-ProRule" id="PRU10141"/>
    </source>
</evidence>
<dbReference type="OrthoDB" id="2015831at2759"/>
<evidence type="ECO:0000256" key="9">
    <source>
        <dbReference type="ARBA" id="ARBA00022692"/>
    </source>
</evidence>
<dbReference type="InterPro" id="IPR000719">
    <property type="entry name" value="Prot_kinase_dom"/>
</dbReference>
<keyword evidence="9 22" id="KW-0812">Transmembrane</keyword>
<evidence type="ECO:0000256" key="12">
    <source>
        <dbReference type="ARBA" id="ARBA00022741"/>
    </source>
</evidence>
<dbReference type="FunFam" id="3.80.10.10:FF:000041">
    <property type="entry name" value="LRR receptor-like serine/threonine-protein kinase ERECTA"/>
    <property type="match status" value="1"/>
</dbReference>
<keyword evidence="4" id="KW-1003">Cell membrane</keyword>
<proteinExistence type="inferred from homology"/>
<comment type="caution">
    <text evidence="25">The sequence shown here is derived from an EMBL/GenBank/DDBJ whole genome shotgun (WGS) entry which is preliminary data.</text>
</comment>
<dbReference type="InterPro" id="IPR013210">
    <property type="entry name" value="LRR_N_plant-typ"/>
</dbReference>
<evidence type="ECO:0000259" key="24">
    <source>
        <dbReference type="PROSITE" id="PS50011"/>
    </source>
</evidence>
<accession>A0A8T2SPV1</accession>
<dbReference type="GO" id="GO:0004674">
    <property type="term" value="F:protein serine/threonine kinase activity"/>
    <property type="evidence" value="ECO:0007669"/>
    <property type="project" value="UniProtKB-KW"/>
</dbReference>
<keyword evidence="26" id="KW-1185">Reference proteome</keyword>
<feature type="binding site" evidence="21">
    <location>
        <position position="954"/>
    </location>
    <ligand>
        <name>ATP</name>
        <dbReference type="ChEBI" id="CHEBI:30616"/>
    </ligand>
</feature>
<comment type="similarity">
    <text evidence="2">Belongs to the protein kinase superfamily. Ser/Thr protein kinase family.</text>
</comment>
<dbReference type="Gene3D" id="3.80.10.10">
    <property type="entry name" value="Ribonuclease Inhibitor"/>
    <property type="match status" value="2"/>
</dbReference>
<evidence type="ECO:0000256" key="1">
    <source>
        <dbReference type="ARBA" id="ARBA00004251"/>
    </source>
</evidence>
<evidence type="ECO:0000256" key="5">
    <source>
        <dbReference type="ARBA" id="ARBA00022527"/>
    </source>
</evidence>
<evidence type="ECO:0000313" key="25">
    <source>
        <dbReference type="EMBL" id="KAH7352688.1"/>
    </source>
</evidence>
<keyword evidence="11" id="KW-0677">Repeat</keyword>
<evidence type="ECO:0000256" key="14">
    <source>
        <dbReference type="ARBA" id="ARBA00022840"/>
    </source>
</evidence>
<dbReference type="InterPro" id="IPR051716">
    <property type="entry name" value="Plant_RL_S/T_kinase"/>
</dbReference>
<keyword evidence="15 22" id="KW-1133">Transmembrane helix</keyword>
<dbReference type="InterPro" id="IPR017441">
    <property type="entry name" value="Protein_kinase_ATP_BS"/>
</dbReference>
<dbReference type="PROSITE" id="PS00108">
    <property type="entry name" value="PROTEIN_KINASE_ST"/>
    <property type="match status" value="1"/>
</dbReference>
<feature type="chain" id="PRO_5035934254" description="non-specific serine/threonine protein kinase" evidence="23">
    <location>
        <begin position="33"/>
        <end position="1212"/>
    </location>
</feature>
<evidence type="ECO:0000256" key="22">
    <source>
        <dbReference type="SAM" id="Phobius"/>
    </source>
</evidence>
<dbReference type="AlphaFoldDB" id="A0A8T2SPV1"/>
<keyword evidence="14 21" id="KW-0067">ATP-binding</keyword>
<keyword evidence="8" id="KW-0808">Transferase</keyword>
<protein>
    <recommendedName>
        <fullName evidence="3">non-specific serine/threonine protein kinase</fullName>
        <ecNumber evidence="3">2.7.11.1</ecNumber>
    </recommendedName>
</protein>
<dbReference type="PROSITE" id="PS50011">
    <property type="entry name" value="PROTEIN_KINASE_DOM"/>
    <property type="match status" value="1"/>
</dbReference>
<evidence type="ECO:0000256" key="6">
    <source>
        <dbReference type="ARBA" id="ARBA00022553"/>
    </source>
</evidence>
<comment type="catalytic activity">
    <reaction evidence="20">
        <text>L-seryl-[protein] + ATP = O-phospho-L-seryl-[protein] + ADP + H(+)</text>
        <dbReference type="Rhea" id="RHEA:17989"/>
        <dbReference type="Rhea" id="RHEA-COMP:9863"/>
        <dbReference type="Rhea" id="RHEA-COMP:11604"/>
        <dbReference type="ChEBI" id="CHEBI:15378"/>
        <dbReference type="ChEBI" id="CHEBI:29999"/>
        <dbReference type="ChEBI" id="CHEBI:30616"/>
        <dbReference type="ChEBI" id="CHEBI:83421"/>
        <dbReference type="ChEBI" id="CHEBI:456216"/>
        <dbReference type="EC" id="2.7.11.1"/>
    </reaction>
</comment>
<evidence type="ECO:0000256" key="2">
    <source>
        <dbReference type="ARBA" id="ARBA00008684"/>
    </source>
</evidence>
<dbReference type="PROSITE" id="PS00107">
    <property type="entry name" value="PROTEIN_KINASE_ATP"/>
    <property type="match status" value="1"/>
</dbReference>
<evidence type="ECO:0000256" key="18">
    <source>
        <dbReference type="ARBA" id="ARBA00023180"/>
    </source>
</evidence>
<dbReference type="SMART" id="SM00220">
    <property type="entry name" value="S_TKc"/>
    <property type="match status" value="1"/>
</dbReference>
<name>A0A8T2SPV1_CERRI</name>
<evidence type="ECO:0000256" key="7">
    <source>
        <dbReference type="ARBA" id="ARBA00022614"/>
    </source>
</evidence>
<evidence type="ECO:0000256" key="19">
    <source>
        <dbReference type="ARBA" id="ARBA00047899"/>
    </source>
</evidence>
<dbReference type="Pfam" id="PF00069">
    <property type="entry name" value="Pkinase"/>
    <property type="match status" value="1"/>
</dbReference>
<dbReference type="PANTHER" id="PTHR48053">
    <property type="entry name" value="LEUCINE RICH REPEAT FAMILY PROTEIN, EXPRESSED"/>
    <property type="match status" value="1"/>
</dbReference>
<dbReference type="InterPro" id="IPR008271">
    <property type="entry name" value="Ser/Thr_kinase_AS"/>
</dbReference>
<dbReference type="Gene3D" id="3.30.200.20">
    <property type="entry name" value="Phosphorylase Kinase, domain 1"/>
    <property type="match status" value="1"/>
</dbReference>
<keyword evidence="18" id="KW-0325">Glycoprotein</keyword>
<dbReference type="EC" id="2.7.11.1" evidence="3"/>
<keyword evidence="5" id="KW-0723">Serine/threonine-protein kinase</keyword>
<feature type="signal peptide" evidence="23">
    <location>
        <begin position="1"/>
        <end position="32"/>
    </location>
</feature>
<evidence type="ECO:0000256" key="17">
    <source>
        <dbReference type="ARBA" id="ARBA00023170"/>
    </source>
</evidence>
<keyword evidence="10 23" id="KW-0732">Signal</keyword>
<sequence length="1212" mass="132034">MGSVIGSAQHHALFLRLLFCFLLSSASPSVLGNMSSQSLFHSWRSGLAELVTEMTEIDALLQFKSHVEQDQTGILRSWITDVDPCTWAGITCNGDRHVQSISLDGRGLSGFLEFFWMSALPFLEQLDLSHNGFAGNLSTMVPGSCNSLRTFNLAGNQLSCSLPASFLSVCSRMATLNLSGNAITGSIPASYLSSSCGSLAELDLAGNKLSGELPPDMGSCTSLVVLKLAQNSLHGRLPSGLCSNCSSSDCVTTPRLLSLDLSKNNISGNIPDDLFSNCADIISVDLSSNSIVGSLPSSLTACKSLITLNFTDNKLSSELPEFLAEMKSIQNLHMASNNFTGSIPSILISSLCSTLQDLDLSNNKLSGPLPMTFNSCQSLQSLRLERNRFSGDFPTTIFSPLQELETIRMAFNAFTGPVPTELMNCSNLRIIDFGGNELTGFVAPDFCATPPSFNGNRNYVLEQLLLPNNNLSGHVPPSLSNCTQLIILNLSFNRLSGHIPVELSHLQKLERISLWYNQLTGNIPWQIGKLFSLRSLILNNNMLTGQIPASLGDCTNLEWLNLNSNHLNGPIPRELGRLQKLTLLELGNNSLTGTIPDELGNCSQLLWLDLNTNYLTGSIPTAIGRISSSSLAKPVLPGHKLAFLRNVQSLSADKGFGMGFMVDYTGITPEAIYSASFIAGHIRPTVYASNVLYENSENRTIQYLDVSFNQLSGSIPAQMGTWISLIVVGLSHNKLTGKLPLSFSNLSALNLLDISYNQLEGSLSVLSTDNQLAAIDVSNNNFTGEISGHLSTFPAASFANNSQLCGVPLGTCGPLSTHADCPYATTCSARNHLNLLSMTNSIVLAVLVTLLSVCAIVIWTGFTIKNRNKKKENVLLNKLQQSSCDGSSSWNFSGEREPLSINVATFQRPLRKLTFSQLLEATNGFSRDSLVGIGGFGEVYKAQLKDGTVIAIKKLLQFSFQGDREFMAEMETLGKIKHRNLVPLLGYCKVGEERLLVYEYMHGGSLYELLHGNGQGNERLSWDKRKQIAKGAARGLAFLHHNCIPHIIHRDMKSSNVLLDENLEARVSDFGMARLISALDTHLSVSTLSGTPGYVPPEYYQSFRCTTKGDIYSFGVILLELVTGKRSTDKDEFGDNNLVGWVKLHVARHDILELLDPALRGMGAEYEMVKYLDIACKCLDDVPSHRPTMLQVIGMFKEPESEQQNSSSSQEQ</sequence>
<dbReference type="SUPFAM" id="SSF56112">
    <property type="entry name" value="Protein kinase-like (PK-like)"/>
    <property type="match status" value="1"/>
</dbReference>
<dbReference type="Proteomes" id="UP000825935">
    <property type="component" value="Chromosome 19"/>
</dbReference>
<dbReference type="InterPro" id="IPR032675">
    <property type="entry name" value="LRR_dom_sf"/>
</dbReference>
<dbReference type="Pfam" id="PF08263">
    <property type="entry name" value="LRRNT_2"/>
    <property type="match status" value="1"/>
</dbReference>
<keyword evidence="16 22" id="KW-0472">Membrane</keyword>
<dbReference type="EMBL" id="CM035424">
    <property type="protein sequence ID" value="KAH7352688.1"/>
    <property type="molecule type" value="Genomic_DNA"/>
</dbReference>
<evidence type="ECO:0000256" key="11">
    <source>
        <dbReference type="ARBA" id="ARBA00022737"/>
    </source>
</evidence>
<evidence type="ECO:0000256" key="16">
    <source>
        <dbReference type="ARBA" id="ARBA00023136"/>
    </source>
</evidence>
<feature type="domain" description="Protein kinase" evidence="24">
    <location>
        <begin position="925"/>
        <end position="1201"/>
    </location>
</feature>
<comment type="catalytic activity">
    <reaction evidence="19">
        <text>L-threonyl-[protein] + ATP = O-phospho-L-threonyl-[protein] + ADP + H(+)</text>
        <dbReference type="Rhea" id="RHEA:46608"/>
        <dbReference type="Rhea" id="RHEA-COMP:11060"/>
        <dbReference type="Rhea" id="RHEA-COMP:11605"/>
        <dbReference type="ChEBI" id="CHEBI:15378"/>
        <dbReference type="ChEBI" id="CHEBI:30013"/>
        <dbReference type="ChEBI" id="CHEBI:30616"/>
        <dbReference type="ChEBI" id="CHEBI:61977"/>
        <dbReference type="ChEBI" id="CHEBI:456216"/>
        <dbReference type="EC" id="2.7.11.1"/>
    </reaction>
</comment>
<keyword evidence="12 21" id="KW-0547">Nucleotide-binding</keyword>
<reference evidence="25" key="1">
    <citation type="submission" date="2021-08" db="EMBL/GenBank/DDBJ databases">
        <title>WGS assembly of Ceratopteris richardii.</title>
        <authorList>
            <person name="Marchant D.B."/>
            <person name="Chen G."/>
            <person name="Jenkins J."/>
            <person name="Shu S."/>
            <person name="Leebens-Mack J."/>
            <person name="Grimwood J."/>
            <person name="Schmutz J."/>
            <person name="Soltis P."/>
            <person name="Soltis D."/>
            <person name="Chen Z.-H."/>
        </authorList>
    </citation>
    <scope>NUCLEOTIDE SEQUENCE</scope>
    <source>
        <strain evidence="25">Whitten #5841</strain>
        <tissue evidence="25">Leaf</tissue>
    </source>
</reference>
<dbReference type="SUPFAM" id="SSF52058">
    <property type="entry name" value="L domain-like"/>
    <property type="match status" value="2"/>
</dbReference>
<dbReference type="PANTHER" id="PTHR48053:SF55">
    <property type="entry name" value="SERINE_THREONINE-PROTEIN KINASE BRI1-LIKE 2"/>
    <property type="match status" value="1"/>
</dbReference>
<dbReference type="FunFam" id="3.30.200.20:FF:000150">
    <property type="entry name" value="serine/threonine-protein kinase BRI1-like 2"/>
    <property type="match status" value="1"/>
</dbReference>
<dbReference type="FunFam" id="3.80.10.10:FF:000383">
    <property type="entry name" value="Leucine-rich repeat receptor protein kinase EMS1"/>
    <property type="match status" value="1"/>
</dbReference>
<dbReference type="PRINTS" id="PR00019">
    <property type="entry name" value="LEURICHRPT"/>
</dbReference>
<evidence type="ECO:0000256" key="10">
    <source>
        <dbReference type="ARBA" id="ARBA00022729"/>
    </source>
</evidence>
<feature type="transmembrane region" description="Helical" evidence="22">
    <location>
        <begin position="842"/>
        <end position="862"/>
    </location>
</feature>
<comment type="subcellular location">
    <subcellularLocation>
        <location evidence="1">Cell membrane</location>
        <topology evidence="1">Single-pass type I membrane protein</topology>
    </subcellularLocation>
</comment>
<dbReference type="FunFam" id="1.10.510.10:FF:000526">
    <property type="entry name" value="serine/threonine-protein kinase BRI1-like 2"/>
    <property type="match status" value="1"/>
</dbReference>
<evidence type="ECO:0000256" key="23">
    <source>
        <dbReference type="SAM" id="SignalP"/>
    </source>
</evidence>
<dbReference type="CDD" id="cd14066">
    <property type="entry name" value="STKc_IRAK"/>
    <property type="match status" value="1"/>
</dbReference>
<dbReference type="Gene3D" id="1.10.510.10">
    <property type="entry name" value="Transferase(Phosphotransferase) domain 1"/>
    <property type="match status" value="1"/>
</dbReference>
<keyword evidence="7" id="KW-0433">Leucine-rich repeat</keyword>
<keyword evidence="13" id="KW-0418">Kinase</keyword>
<dbReference type="InterPro" id="IPR011009">
    <property type="entry name" value="Kinase-like_dom_sf"/>
</dbReference>
<gene>
    <name evidence="25" type="ORF">KP509_19G058600</name>
</gene>
<keyword evidence="6" id="KW-0597">Phosphoprotein</keyword>
<evidence type="ECO:0000256" key="8">
    <source>
        <dbReference type="ARBA" id="ARBA00022679"/>
    </source>
</evidence>
<evidence type="ECO:0000256" key="20">
    <source>
        <dbReference type="ARBA" id="ARBA00048679"/>
    </source>
</evidence>
<evidence type="ECO:0000256" key="15">
    <source>
        <dbReference type="ARBA" id="ARBA00022989"/>
    </source>
</evidence>
<evidence type="ECO:0000256" key="4">
    <source>
        <dbReference type="ARBA" id="ARBA00022475"/>
    </source>
</evidence>
<dbReference type="GO" id="GO:0005886">
    <property type="term" value="C:plasma membrane"/>
    <property type="evidence" value="ECO:0007669"/>
    <property type="project" value="UniProtKB-SubCell"/>
</dbReference>
<dbReference type="SMART" id="SM00369">
    <property type="entry name" value="LRR_TYP"/>
    <property type="match status" value="6"/>
</dbReference>
<organism evidence="25 26">
    <name type="scientific">Ceratopteris richardii</name>
    <name type="common">Triangle waterfern</name>
    <dbReference type="NCBI Taxonomy" id="49495"/>
    <lineage>
        <taxon>Eukaryota</taxon>
        <taxon>Viridiplantae</taxon>
        <taxon>Streptophyta</taxon>
        <taxon>Embryophyta</taxon>
        <taxon>Tracheophyta</taxon>
        <taxon>Polypodiopsida</taxon>
        <taxon>Polypodiidae</taxon>
        <taxon>Polypodiales</taxon>
        <taxon>Pteridineae</taxon>
        <taxon>Pteridaceae</taxon>
        <taxon>Parkerioideae</taxon>
        <taxon>Ceratopteris</taxon>
    </lineage>
</organism>
<dbReference type="InterPro" id="IPR003591">
    <property type="entry name" value="Leu-rich_rpt_typical-subtyp"/>
</dbReference>
<keyword evidence="17" id="KW-0675">Receptor</keyword>
<dbReference type="GO" id="GO:0005524">
    <property type="term" value="F:ATP binding"/>
    <property type="evidence" value="ECO:0007669"/>
    <property type="project" value="UniProtKB-UniRule"/>
</dbReference>
<dbReference type="Gene3D" id="3.30.1490.310">
    <property type="match status" value="1"/>
</dbReference>
<dbReference type="Pfam" id="PF00560">
    <property type="entry name" value="LRR_1"/>
    <property type="match status" value="11"/>
</dbReference>
<dbReference type="InterPro" id="IPR001611">
    <property type="entry name" value="Leu-rich_rpt"/>
</dbReference>
<evidence type="ECO:0000313" key="26">
    <source>
        <dbReference type="Proteomes" id="UP000825935"/>
    </source>
</evidence>
<dbReference type="FunFam" id="3.80.10.10:FF:000095">
    <property type="entry name" value="LRR receptor-like serine/threonine-protein kinase GSO1"/>
    <property type="match status" value="1"/>
</dbReference>